<dbReference type="GO" id="GO:0005886">
    <property type="term" value="C:plasma membrane"/>
    <property type="evidence" value="ECO:0007669"/>
    <property type="project" value="UniProtKB-SubCell"/>
</dbReference>
<evidence type="ECO:0000256" key="3">
    <source>
        <dbReference type="ARBA" id="ARBA00022692"/>
    </source>
</evidence>
<keyword evidence="5 6" id="KW-0472">Membrane</keyword>
<comment type="subcellular location">
    <subcellularLocation>
        <location evidence="1">Cell membrane</location>
        <topology evidence="1">Multi-pass membrane protein</topology>
    </subcellularLocation>
</comment>
<evidence type="ECO:0000256" key="5">
    <source>
        <dbReference type="ARBA" id="ARBA00023136"/>
    </source>
</evidence>
<keyword evidence="3 6" id="KW-0812">Transmembrane</keyword>
<evidence type="ECO:0000256" key="6">
    <source>
        <dbReference type="SAM" id="Phobius"/>
    </source>
</evidence>
<dbReference type="RefSeq" id="WP_055155702.1">
    <property type="nucleotide sequence ID" value="NZ_CYXR01000003.1"/>
</dbReference>
<evidence type="ECO:0000256" key="2">
    <source>
        <dbReference type="ARBA" id="ARBA00022475"/>
    </source>
</evidence>
<evidence type="ECO:0000313" key="9">
    <source>
        <dbReference type="Proteomes" id="UP000095727"/>
    </source>
</evidence>
<name>A0A173RCS3_9FIRM</name>
<evidence type="ECO:0000259" key="7">
    <source>
        <dbReference type="Pfam" id="PF00482"/>
    </source>
</evidence>
<evidence type="ECO:0000313" key="8">
    <source>
        <dbReference type="EMBL" id="CUM75804.1"/>
    </source>
</evidence>
<feature type="transmembrane region" description="Helical" evidence="6">
    <location>
        <begin position="157"/>
        <end position="177"/>
    </location>
</feature>
<evidence type="ECO:0000256" key="4">
    <source>
        <dbReference type="ARBA" id="ARBA00022989"/>
    </source>
</evidence>
<keyword evidence="4 6" id="KW-1133">Transmembrane helix</keyword>
<dbReference type="AlphaFoldDB" id="A0A173RCS3"/>
<feature type="domain" description="Type II secretion system protein GspF" evidence="7">
    <location>
        <begin position="23"/>
        <end position="147"/>
    </location>
</feature>
<dbReference type="EMBL" id="CYXR01000003">
    <property type="protein sequence ID" value="CUM75804.1"/>
    <property type="molecule type" value="Genomic_DNA"/>
</dbReference>
<accession>A0A173RCS3</accession>
<keyword evidence="2" id="KW-1003">Cell membrane</keyword>
<reference evidence="8 9" key="1">
    <citation type="submission" date="2015-09" db="EMBL/GenBank/DDBJ databases">
        <authorList>
            <consortium name="Pathogen Informatics"/>
        </authorList>
    </citation>
    <scope>NUCLEOTIDE SEQUENCE [LARGE SCALE GENOMIC DNA]</scope>
    <source>
        <strain evidence="8 9">2789STDY5834962</strain>
    </source>
</reference>
<organism evidence="8 9">
    <name type="scientific">Coprococcus comes</name>
    <dbReference type="NCBI Taxonomy" id="410072"/>
    <lineage>
        <taxon>Bacteria</taxon>
        <taxon>Bacillati</taxon>
        <taxon>Bacillota</taxon>
        <taxon>Clostridia</taxon>
        <taxon>Lachnospirales</taxon>
        <taxon>Lachnospiraceae</taxon>
        <taxon>Coprococcus</taxon>
    </lineage>
</organism>
<evidence type="ECO:0000256" key="1">
    <source>
        <dbReference type="ARBA" id="ARBA00004651"/>
    </source>
</evidence>
<dbReference type="Pfam" id="PF00482">
    <property type="entry name" value="T2SSF"/>
    <property type="match status" value="1"/>
</dbReference>
<dbReference type="PANTHER" id="PTHR35007:SF1">
    <property type="entry name" value="PILUS ASSEMBLY PROTEIN"/>
    <property type="match status" value="1"/>
</dbReference>
<sequence length="190" mass="21536">MEEKGKRRFERQFQDALQSLEAQLNVGYSMENAIKEVQRDLQIMYDRHTLIVREFTYMVRQLNLNVTAEAAWKDFAARVALPEVDTFVTVFSLAKRSGGDSILIIKNAVRQLGDKAEVKREIDTVIAAKKMEFQIMSVIPLGIIGYMRLSFPEFMAGLYGNLPGAAFMSICLGAYIASWRLGCKIVEIEV</sequence>
<dbReference type="Proteomes" id="UP000095727">
    <property type="component" value="Unassembled WGS sequence"/>
</dbReference>
<protein>
    <submittedName>
        <fullName evidence="8">Flp pilus assembly protein TadB</fullName>
    </submittedName>
</protein>
<dbReference type="InterPro" id="IPR018076">
    <property type="entry name" value="T2SS_GspF_dom"/>
</dbReference>
<dbReference type="PANTHER" id="PTHR35007">
    <property type="entry name" value="INTEGRAL MEMBRANE PROTEIN-RELATED"/>
    <property type="match status" value="1"/>
</dbReference>
<proteinExistence type="predicted"/>
<gene>
    <name evidence="8" type="ORF">ERS852574_00513</name>
</gene>